<keyword evidence="5" id="KW-1133">Transmembrane helix</keyword>
<evidence type="ECO:0000256" key="3">
    <source>
        <dbReference type="ARBA" id="ARBA00022737"/>
    </source>
</evidence>
<dbReference type="EMBL" id="VTPC01088449">
    <property type="protein sequence ID" value="KAF2886185.1"/>
    <property type="molecule type" value="Genomic_DNA"/>
</dbReference>
<dbReference type="InterPro" id="IPR032675">
    <property type="entry name" value="LRR_dom_sf"/>
</dbReference>
<reference evidence="7" key="1">
    <citation type="submission" date="2019-08" db="EMBL/GenBank/DDBJ databases">
        <title>The genome of the North American firefly Photinus pyralis.</title>
        <authorList>
            <consortium name="Photinus pyralis genome working group"/>
            <person name="Fallon T.R."/>
            <person name="Sander Lower S.E."/>
            <person name="Weng J.-K."/>
        </authorList>
    </citation>
    <scope>NUCLEOTIDE SEQUENCE</scope>
    <source>
        <strain evidence="7">TRF0915ILg1</strain>
        <tissue evidence="7">Whole body</tissue>
    </source>
</reference>
<dbReference type="OrthoDB" id="694479at2759"/>
<organism evidence="7 8">
    <name type="scientific">Ignelater luminosus</name>
    <name type="common">Cucubano</name>
    <name type="synonym">Pyrophorus luminosus</name>
    <dbReference type="NCBI Taxonomy" id="2038154"/>
    <lineage>
        <taxon>Eukaryota</taxon>
        <taxon>Metazoa</taxon>
        <taxon>Ecdysozoa</taxon>
        <taxon>Arthropoda</taxon>
        <taxon>Hexapoda</taxon>
        <taxon>Insecta</taxon>
        <taxon>Pterygota</taxon>
        <taxon>Neoptera</taxon>
        <taxon>Endopterygota</taxon>
        <taxon>Coleoptera</taxon>
        <taxon>Polyphaga</taxon>
        <taxon>Elateriformia</taxon>
        <taxon>Elateroidea</taxon>
        <taxon>Elateridae</taxon>
        <taxon>Agrypninae</taxon>
        <taxon>Pyrophorini</taxon>
        <taxon>Ignelater</taxon>
    </lineage>
</organism>
<evidence type="ECO:0000313" key="8">
    <source>
        <dbReference type="Proteomes" id="UP000801492"/>
    </source>
</evidence>
<dbReference type="Gene3D" id="3.80.10.10">
    <property type="entry name" value="Ribonuclease Inhibitor"/>
    <property type="match status" value="2"/>
</dbReference>
<name>A0A8K0FZC6_IGNLU</name>
<keyword evidence="1" id="KW-0433">Leucine-rich repeat</keyword>
<evidence type="ECO:0000256" key="1">
    <source>
        <dbReference type="ARBA" id="ARBA00022614"/>
    </source>
</evidence>
<keyword evidence="4" id="KW-0325">Glycoprotein</keyword>
<dbReference type="PROSITE" id="PS51450">
    <property type="entry name" value="LRR"/>
    <property type="match status" value="1"/>
</dbReference>
<evidence type="ECO:0000256" key="5">
    <source>
        <dbReference type="SAM" id="Phobius"/>
    </source>
</evidence>
<dbReference type="PANTHER" id="PTHR45842:SF12">
    <property type="entry name" value="KEKKON 5, ISOFORM A"/>
    <property type="match status" value="1"/>
</dbReference>
<dbReference type="InterPro" id="IPR001611">
    <property type="entry name" value="Leu-rich_rpt"/>
</dbReference>
<dbReference type="InterPro" id="IPR003591">
    <property type="entry name" value="Leu-rich_rpt_typical-subtyp"/>
</dbReference>
<evidence type="ECO:0000256" key="2">
    <source>
        <dbReference type="ARBA" id="ARBA00022729"/>
    </source>
</evidence>
<sequence length="361" mass="41305">MFLELFFLIFMLSPLSNCLGRCVTTQENKHLECTNLYEFPQGSDSIEVLKATNGTLIKISSDIFLRKQFVSLKAAILQYDNIRSITKRGFNGLSSLVLLDLTRNELEELNVNAFEGAESLKVLILSGNRIQYLHQRAFADLSSLIYLDLSRNNISDIPRNLFKHLPSLKYLDISRNPLNIVSPGTALASTSLAVLRISFSRLQEISPKLFADLPNLQVLDLSGSNLKVWPDNILYPLSKLRVLYVDRKLLVNEEMFVPSTVEKFTQTEMNVDSDAIVRKILENLDEFNAESKGIDVLQFLEDDIEEVKVPELLPKWKLVLVQKILLFSLLVYLSFMYTICVSQIVMSFIHKPYQRIYIDEI</sequence>
<proteinExistence type="predicted"/>
<keyword evidence="5" id="KW-0812">Transmembrane</keyword>
<comment type="caution">
    <text evidence="7">The sequence shown here is derived from an EMBL/GenBank/DDBJ whole genome shotgun (WGS) entry which is preliminary data.</text>
</comment>
<keyword evidence="5" id="KW-0472">Membrane</keyword>
<dbReference type="Proteomes" id="UP000801492">
    <property type="component" value="Unassembled WGS sequence"/>
</dbReference>
<evidence type="ECO:0000256" key="4">
    <source>
        <dbReference type="ARBA" id="ARBA00023180"/>
    </source>
</evidence>
<gene>
    <name evidence="7" type="ORF">ILUMI_19988</name>
</gene>
<dbReference type="Pfam" id="PF13855">
    <property type="entry name" value="LRR_8"/>
    <property type="match status" value="2"/>
</dbReference>
<evidence type="ECO:0000256" key="6">
    <source>
        <dbReference type="SAM" id="SignalP"/>
    </source>
</evidence>
<accession>A0A8K0FZC6</accession>
<dbReference type="SMART" id="SM00369">
    <property type="entry name" value="LRR_TYP"/>
    <property type="match status" value="6"/>
</dbReference>
<feature type="transmembrane region" description="Helical" evidence="5">
    <location>
        <begin position="324"/>
        <end position="349"/>
    </location>
</feature>
<keyword evidence="2 6" id="KW-0732">Signal</keyword>
<dbReference type="PANTHER" id="PTHR45842">
    <property type="entry name" value="SYNAPTIC ADHESION-LIKE MOLECULE SALM"/>
    <property type="match status" value="1"/>
</dbReference>
<dbReference type="InterPro" id="IPR050467">
    <property type="entry name" value="LRFN"/>
</dbReference>
<protein>
    <submittedName>
        <fullName evidence="7">Uncharacterized protein</fullName>
    </submittedName>
</protein>
<feature type="chain" id="PRO_5035433142" evidence="6">
    <location>
        <begin position="19"/>
        <end position="361"/>
    </location>
</feature>
<keyword evidence="8" id="KW-1185">Reference proteome</keyword>
<dbReference type="AlphaFoldDB" id="A0A8K0FZC6"/>
<keyword evidence="3" id="KW-0677">Repeat</keyword>
<evidence type="ECO:0000313" key="7">
    <source>
        <dbReference type="EMBL" id="KAF2886185.1"/>
    </source>
</evidence>
<dbReference type="PRINTS" id="PR00019">
    <property type="entry name" value="LEURICHRPT"/>
</dbReference>
<feature type="signal peptide" evidence="6">
    <location>
        <begin position="1"/>
        <end position="18"/>
    </location>
</feature>
<dbReference type="SUPFAM" id="SSF52058">
    <property type="entry name" value="L domain-like"/>
    <property type="match status" value="1"/>
</dbReference>